<dbReference type="PANTHER" id="PTHR43649:SF12">
    <property type="entry name" value="DIACETYLCHITOBIOSE BINDING PROTEIN DASA"/>
    <property type="match status" value="1"/>
</dbReference>
<protein>
    <submittedName>
        <fullName evidence="1">Extracellular solute-binding protein</fullName>
    </submittedName>
</protein>
<dbReference type="SUPFAM" id="SSF53850">
    <property type="entry name" value="Periplasmic binding protein-like II"/>
    <property type="match status" value="1"/>
</dbReference>
<dbReference type="PANTHER" id="PTHR43649">
    <property type="entry name" value="ARABINOSE-BINDING PROTEIN-RELATED"/>
    <property type="match status" value="1"/>
</dbReference>
<dbReference type="Gene3D" id="3.40.190.10">
    <property type="entry name" value="Periplasmic binding protein-like II"/>
    <property type="match status" value="2"/>
</dbReference>
<dbReference type="RefSeq" id="WP_313273389.1">
    <property type="nucleotide sequence ID" value="NZ_JASXSX010000001.1"/>
</dbReference>
<dbReference type="Pfam" id="PF01547">
    <property type="entry name" value="SBP_bac_1"/>
    <property type="match status" value="1"/>
</dbReference>
<dbReference type="Proteomes" id="UP001247542">
    <property type="component" value="Unassembled WGS sequence"/>
</dbReference>
<reference evidence="1 2" key="1">
    <citation type="submission" date="2023-06" db="EMBL/GenBank/DDBJ databases">
        <title>Draft genome sequence of Gleimia hominis type strain CCUG 57540T.</title>
        <authorList>
            <person name="Salva-Serra F."/>
            <person name="Cardew S."/>
            <person name="Jensie Markopoulos S."/>
            <person name="Ohlen M."/>
            <person name="Inganas E."/>
            <person name="Svensson-Stadler L."/>
            <person name="Moore E.R.B."/>
        </authorList>
    </citation>
    <scope>NUCLEOTIDE SEQUENCE [LARGE SCALE GENOMIC DNA]</scope>
    <source>
        <strain evidence="1 2">CCUG 57540</strain>
    </source>
</reference>
<dbReference type="InterPro" id="IPR006059">
    <property type="entry name" value="SBP"/>
</dbReference>
<gene>
    <name evidence="1" type="ORF">QS713_06150</name>
</gene>
<name>A0ABU3IB91_9ACTO</name>
<dbReference type="InterPro" id="IPR050490">
    <property type="entry name" value="Bact_solute-bd_prot1"/>
</dbReference>
<dbReference type="EMBL" id="JASXSX010000001">
    <property type="protein sequence ID" value="MDT3767644.1"/>
    <property type="molecule type" value="Genomic_DNA"/>
</dbReference>
<evidence type="ECO:0000313" key="1">
    <source>
        <dbReference type="EMBL" id="MDT3767644.1"/>
    </source>
</evidence>
<sequence>MALTLPLSACSDGGHTRLNFVFSKREAIPFMHQVVADYNKAHKDVTVVMDTSGVDPMSASFVRGNPPDVALANYNMETARFVERCTLSDLSDFGPTAKINPDLTPLMKQYGECEGRVSALPYSIMASAVIYNKDTFAKYNLQVPKTWDELIEVSQKLKDNGVTPFYGTFSAAEGWTIGQGWFDYSVGGSLDVLKFFDALKSEGEHVGAQSKVSFEKDFAKPVKKMRYLADNFVNPDAFSRSYGDGNTNFAKGKAAMLMQGPWSFSEIAKTNPDLNLGTFPLPMTNDPNDLKVRVNVDLAGWIPQASKHKPQAREFLNYLYSPEVIEKYNASQLGIVPLEGAEQTKDERIQGAMHYYNQAQFYQGPSVLIDKTIPVFNYTQEMLLSDQPNKLLQTLDEDWARLASRR</sequence>
<proteinExistence type="predicted"/>
<accession>A0ABU3IB91</accession>
<evidence type="ECO:0000313" key="2">
    <source>
        <dbReference type="Proteomes" id="UP001247542"/>
    </source>
</evidence>
<organism evidence="1 2">
    <name type="scientific">Gleimia hominis</name>
    <dbReference type="NCBI Taxonomy" id="595468"/>
    <lineage>
        <taxon>Bacteria</taxon>
        <taxon>Bacillati</taxon>
        <taxon>Actinomycetota</taxon>
        <taxon>Actinomycetes</taxon>
        <taxon>Actinomycetales</taxon>
        <taxon>Actinomycetaceae</taxon>
        <taxon>Gleimia</taxon>
    </lineage>
</organism>
<comment type="caution">
    <text evidence="1">The sequence shown here is derived from an EMBL/GenBank/DDBJ whole genome shotgun (WGS) entry which is preliminary data.</text>
</comment>
<keyword evidence="2" id="KW-1185">Reference proteome</keyword>